<dbReference type="PANTHER" id="PTHR48111:SF1">
    <property type="entry name" value="TWO-COMPONENT RESPONSE REGULATOR ORR33"/>
    <property type="match status" value="1"/>
</dbReference>
<dbReference type="Pfam" id="PF00486">
    <property type="entry name" value="Trans_reg_C"/>
    <property type="match status" value="1"/>
</dbReference>
<comment type="caution">
    <text evidence="10">The sequence shown here is derived from an EMBL/GenBank/DDBJ whole genome shotgun (WGS) entry which is preliminary data.</text>
</comment>
<evidence type="ECO:0000256" key="5">
    <source>
        <dbReference type="ARBA" id="ARBA00023163"/>
    </source>
</evidence>
<protein>
    <submittedName>
        <fullName evidence="10">DNA-binding response OmpR family regulator</fullName>
    </submittedName>
</protein>
<feature type="domain" description="OmpR/PhoB-type" evidence="9">
    <location>
        <begin position="128"/>
        <end position="228"/>
    </location>
</feature>
<dbReference type="Pfam" id="PF00072">
    <property type="entry name" value="Response_reg"/>
    <property type="match status" value="1"/>
</dbReference>
<dbReference type="InterPro" id="IPR036388">
    <property type="entry name" value="WH-like_DNA-bd_sf"/>
</dbReference>
<evidence type="ECO:0000313" key="11">
    <source>
        <dbReference type="Proteomes" id="UP000581135"/>
    </source>
</evidence>
<dbReference type="InterPro" id="IPR016032">
    <property type="entry name" value="Sig_transdc_resp-reg_C-effctor"/>
</dbReference>
<dbReference type="RefSeq" id="WP_183417339.1">
    <property type="nucleotide sequence ID" value="NZ_JACHXA010000009.1"/>
</dbReference>
<dbReference type="PROSITE" id="PS51755">
    <property type="entry name" value="OMPR_PHOB"/>
    <property type="match status" value="1"/>
</dbReference>
<dbReference type="InterPro" id="IPR001789">
    <property type="entry name" value="Sig_transdc_resp-reg_receiver"/>
</dbReference>
<dbReference type="EMBL" id="JACHXA010000009">
    <property type="protein sequence ID" value="MBB3066502.1"/>
    <property type="molecule type" value="Genomic_DNA"/>
</dbReference>
<keyword evidence="2" id="KW-0902">Two-component regulatory system</keyword>
<dbReference type="GO" id="GO:0032993">
    <property type="term" value="C:protein-DNA complex"/>
    <property type="evidence" value="ECO:0007669"/>
    <property type="project" value="TreeGrafter"/>
</dbReference>
<dbReference type="InterPro" id="IPR011006">
    <property type="entry name" value="CheY-like_superfamily"/>
</dbReference>
<dbReference type="GO" id="GO:0000976">
    <property type="term" value="F:transcription cis-regulatory region binding"/>
    <property type="evidence" value="ECO:0007669"/>
    <property type="project" value="TreeGrafter"/>
</dbReference>
<dbReference type="PANTHER" id="PTHR48111">
    <property type="entry name" value="REGULATOR OF RPOS"/>
    <property type="match status" value="1"/>
</dbReference>
<evidence type="ECO:0000259" key="9">
    <source>
        <dbReference type="PROSITE" id="PS51755"/>
    </source>
</evidence>
<evidence type="ECO:0000256" key="1">
    <source>
        <dbReference type="ARBA" id="ARBA00022553"/>
    </source>
</evidence>
<feature type="modified residue" description="4-aspartylphosphate" evidence="6">
    <location>
        <position position="53"/>
    </location>
</feature>
<dbReference type="CDD" id="cd00383">
    <property type="entry name" value="trans_reg_C"/>
    <property type="match status" value="1"/>
</dbReference>
<keyword evidence="1 6" id="KW-0597">Phosphoprotein</keyword>
<feature type="domain" description="Response regulatory" evidence="8">
    <location>
        <begin position="4"/>
        <end position="117"/>
    </location>
</feature>
<name>A0A839SVK1_9PROT</name>
<keyword evidence="4 7" id="KW-0238">DNA-binding</keyword>
<evidence type="ECO:0000259" key="8">
    <source>
        <dbReference type="PROSITE" id="PS50110"/>
    </source>
</evidence>
<evidence type="ECO:0000256" key="4">
    <source>
        <dbReference type="ARBA" id="ARBA00023125"/>
    </source>
</evidence>
<gene>
    <name evidence="10" type="ORF">FHR98_002810</name>
</gene>
<dbReference type="Gene3D" id="3.40.50.2300">
    <property type="match status" value="1"/>
</dbReference>
<evidence type="ECO:0000313" key="10">
    <source>
        <dbReference type="EMBL" id="MBB3066502.1"/>
    </source>
</evidence>
<evidence type="ECO:0000256" key="2">
    <source>
        <dbReference type="ARBA" id="ARBA00023012"/>
    </source>
</evidence>
<sequence>MQKYIWVLEDEEQIARSVKRYLEREGYLVSTFDKVAKLRASISDELPDAFILDINLPDGNGVALTQVLRELTDKPILLITGRADLEDRIKGLDAGADDYILKPFDLEELAARLRRNISRSGSTGEWRTGEIVVDDITLDRTAGKLSRKNGAVIDLTDWEVKLLHYLMSSPNKVVSREHLYEFARGRILDPDDRSLDVYIHRIRKALKILDPNNERVRTVRGEGYVFLTNE</sequence>
<accession>A0A839SVK1</accession>
<keyword evidence="3" id="KW-0805">Transcription regulation</keyword>
<dbReference type="Gene3D" id="1.10.10.10">
    <property type="entry name" value="Winged helix-like DNA-binding domain superfamily/Winged helix DNA-binding domain"/>
    <property type="match status" value="1"/>
</dbReference>
<evidence type="ECO:0000256" key="6">
    <source>
        <dbReference type="PROSITE-ProRule" id="PRU00169"/>
    </source>
</evidence>
<dbReference type="GO" id="GO:0005829">
    <property type="term" value="C:cytosol"/>
    <property type="evidence" value="ECO:0007669"/>
    <property type="project" value="TreeGrafter"/>
</dbReference>
<dbReference type="SUPFAM" id="SSF46894">
    <property type="entry name" value="C-terminal effector domain of the bipartite response regulators"/>
    <property type="match status" value="1"/>
</dbReference>
<dbReference type="Proteomes" id="UP000581135">
    <property type="component" value="Unassembled WGS sequence"/>
</dbReference>
<organism evidence="10 11">
    <name type="scientific">Limibacillus halophilus</name>
    <dbReference type="NCBI Taxonomy" id="1579333"/>
    <lineage>
        <taxon>Bacteria</taxon>
        <taxon>Pseudomonadati</taxon>
        <taxon>Pseudomonadota</taxon>
        <taxon>Alphaproteobacteria</taxon>
        <taxon>Rhodospirillales</taxon>
        <taxon>Rhodovibrionaceae</taxon>
        <taxon>Limibacillus</taxon>
    </lineage>
</organism>
<evidence type="ECO:0000256" key="7">
    <source>
        <dbReference type="PROSITE-ProRule" id="PRU01091"/>
    </source>
</evidence>
<dbReference type="GO" id="GO:0000156">
    <property type="term" value="F:phosphorelay response regulator activity"/>
    <property type="evidence" value="ECO:0007669"/>
    <property type="project" value="TreeGrafter"/>
</dbReference>
<dbReference type="Gene3D" id="6.10.250.690">
    <property type="match status" value="1"/>
</dbReference>
<dbReference type="SMART" id="SM00448">
    <property type="entry name" value="REC"/>
    <property type="match status" value="1"/>
</dbReference>
<dbReference type="InterPro" id="IPR039420">
    <property type="entry name" value="WalR-like"/>
</dbReference>
<reference evidence="10 11" key="1">
    <citation type="submission" date="2020-08" db="EMBL/GenBank/DDBJ databases">
        <title>Genomic Encyclopedia of Type Strains, Phase III (KMG-III): the genomes of soil and plant-associated and newly described type strains.</title>
        <authorList>
            <person name="Whitman W."/>
        </authorList>
    </citation>
    <scope>NUCLEOTIDE SEQUENCE [LARGE SCALE GENOMIC DNA]</scope>
    <source>
        <strain evidence="10 11">CECT 8803</strain>
    </source>
</reference>
<dbReference type="GO" id="GO:0006355">
    <property type="term" value="P:regulation of DNA-templated transcription"/>
    <property type="evidence" value="ECO:0007669"/>
    <property type="project" value="InterPro"/>
</dbReference>
<dbReference type="AlphaFoldDB" id="A0A839SVK1"/>
<evidence type="ECO:0000256" key="3">
    <source>
        <dbReference type="ARBA" id="ARBA00023015"/>
    </source>
</evidence>
<dbReference type="PROSITE" id="PS50110">
    <property type="entry name" value="RESPONSE_REGULATORY"/>
    <property type="match status" value="1"/>
</dbReference>
<keyword evidence="5" id="KW-0804">Transcription</keyword>
<feature type="DNA-binding region" description="OmpR/PhoB-type" evidence="7">
    <location>
        <begin position="128"/>
        <end position="228"/>
    </location>
</feature>
<dbReference type="SUPFAM" id="SSF52172">
    <property type="entry name" value="CheY-like"/>
    <property type="match status" value="1"/>
</dbReference>
<dbReference type="SMART" id="SM00862">
    <property type="entry name" value="Trans_reg_C"/>
    <property type="match status" value="1"/>
</dbReference>
<proteinExistence type="predicted"/>
<dbReference type="InterPro" id="IPR001867">
    <property type="entry name" value="OmpR/PhoB-type_DNA-bd"/>
</dbReference>
<keyword evidence="11" id="KW-1185">Reference proteome</keyword>